<evidence type="ECO:0000259" key="8">
    <source>
        <dbReference type="SMART" id="SM00388"/>
    </source>
</evidence>
<dbReference type="PANTHER" id="PTHR45453">
    <property type="entry name" value="PHOSPHATE REGULON SENSOR PROTEIN PHOR"/>
    <property type="match status" value="1"/>
</dbReference>
<evidence type="ECO:0000256" key="7">
    <source>
        <dbReference type="SAM" id="MobiDB-lite"/>
    </source>
</evidence>
<organism evidence="9 10">
    <name type="scientific">Neisseria weixii</name>
    <dbReference type="NCBI Taxonomy" id="1853276"/>
    <lineage>
        <taxon>Bacteria</taxon>
        <taxon>Pseudomonadati</taxon>
        <taxon>Pseudomonadota</taxon>
        <taxon>Betaproteobacteria</taxon>
        <taxon>Neisseriales</taxon>
        <taxon>Neisseriaceae</taxon>
        <taxon>Neisseria</taxon>
    </lineage>
</organism>
<dbReference type="GO" id="GO:0016036">
    <property type="term" value="P:cellular response to phosphate starvation"/>
    <property type="evidence" value="ECO:0007669"/>
    <property type="project" value="TreeGrafter"/>
</dbReference>
<keyword evidence="3" id="KW-0597">Phosphoprotein</keyword>
<evidence type="ECO:0000256" key="1">
    <source>
        <dbReference type="ARBA" id="ARBA00000085"/>
    </source>
</evidence>
<evidence type="ECO:0000256" key="3">
    <source>
        <dbReference type="ARBA" id="ARBA00022553"/>
    </source>
</evidence>
<dbReference type="InterPro" id="IPR036097">
    <property type="entry name" value="HisK_dim/P_sf"/>
</dbReference>
<dbReference type="Proteomes" id="UP000272412">
    <property type="component" value="Unassembled WGS sequence"/>
</dbReference>
<evidence type="ECO:0000313" key="9">
    <source>
        <dbReference type="EMBL" id="RPD84777.1"/>
    </source>
</evidence>
<evidence type="ECO:0000313" key="10">
    <source>
        <dbReference type="Proteomes" id="UP000272412"/>
    </source>
</evidence>
<dbReference type="CDD" id="cd00082">
    <property type="entry name" value="HisKA"/>
    <property type="match status" value="1"/>
</dbReference>
<comment type="catalytic activity">
    <reaction evidence="1">
        <text>ATP + protein L-histidine = ADP + protein N-phospho-L-histidine.</text>
        <dbReference type="EC" id="2.7.13.3"/>
    </reaction>
</comment>
<evidence type="ECO:0000256" key="4">
    <source>
        <dbReference type="ARBA" id="ARBA00022679"/>
    </source>
</evidence>
<reference evidence="9 10" key="1">
    <citation type="submission" date="2018-11" db="EMBL/GenBank/DDBJ databases">
        <title>Neisseria weixii sp. nov. isolated from the rectal contents of plateau pika (Ochotona cruzoniae).</title>
        <authorList>
            <person name="Zhang G."/>
        </authorList>
    </citation>
    <scope>NUCLEOTIDE SEQUENCE [LARGE SCALE GENOMIC DNA]</scope>
    <source>
        <strain evidence="9 10">10009</strain>
    </source>
</reference>
<dbReference type="SUPFAM" id="SSF47384">
    <property type="entry name" value="Homodimeric domain of signal transducing histidine kinase"/>
    <property type="match status" value="1"/>
</dbReference>
<feature type="compositionally biased region" description="Basic residues" evidence="7">
    <location>
        <begin position="126"/>
        <end position="144"/>
    </location>
</feature>
<sequence>MEQTEQTQIRLTVPQNHPIPRTLLVTRCPFEKNTQMLISQDISTVEHVQASHTSFIANVSHELRTPLTVINGFLETMRDMPDIPDEQRRQFISLMQKEGSRMLDLLNDLLTLSRRQSTNQPQTGRRAPRPLQRQRHRPRHRPRTHPASDRALLPRRQQPITPKRRYRLRSRHRQTCLGRA</sequence>
<gene>
    <name evidence="9" type="ORF">EGK74_10620</name>
</gene>
<dbReference type="GO" id="GO:0005886">
    <property type="term" value="C:plasma membrane"/>
    <property type="evidence" value="ECO:0007669"/>
    <property type="project" value="TreeGrafter"/>
</dbReference>
<dbReference type="PANTHER" id="PTHR45453:SF1">
    <property type="entry name" value="PHOSPHATE REGULON SENSOR PROTEIN PHOR"/>
    <property type="match status" value="1"/>
</dbReference>
<feature type="compositionally biased region" description="Basic residues" evidence="7">
    <location>
        <begin position="162"/>
        <end position="174"/>
    </location>
</feature>
<evidence type="ECO:0000256" key="6">
    <source>
        <dbReference type="ARBA" id="ARBA00023012"/>
    </source>
</evidence>
<dbReference type="EC" id="2.7.13.3" evidence="2"/>
<feature type="compositionally biased region" description="Polar residues" evidence="7">
    <location>
        <begin position="113"/>
        <end position="123"/>
    </location>
</feature>
<comment type="caution">
    <text evidence="9">The sequence shown here is derived from an EMBL/GenBank/DDBJ whole genome shotgun (WGS) entry which is preliminary data.</text>
</comment>
<accession>A0A3N4MSP7</accession>
<dbReference type="InterPro" id="IPR050351">
    <property type="entry name" value="BphY/WalK/GraS-like"/>
</dbReference>
<dbReference type="InterPro" id="IPR003661">
    <property type="entry name" value="HisK_dim/P_dom"/>
</dbReference>
<keyword evidence="10" id="KW-1185">Reference proteome</keyword>
<dbReference type="FunFam" id="1.10.287.130:FF:000001">
    <property type="entry name" value="Two-component sensor histidine kinase"/>
    <property type="match status" value="1"/>
</dbReference>
<keyword evidence="4" id="KW-0808">Transferase</keyword>
<evidence type="ECO:0000256" key="5">
    <source>
        <dbReference type="ARBA" id="ARBA00022777"/>
    </source>
</evidence>
<dbReference type="Pfam" id="PF00512">
    <property type="entry name" value="HisKA"/>
    <property type="match status" value="1"/>
</dbReference>
<dbReference type="GO" id="GO:0004721">
    <property type="term" value="F:phosphoprotein phosphatase activity"/>
    <property type="evidence" value="ECO:0007669"/>
    <property type="project" value="TreeGrafter"/>
</dbReference>
<dbReference type="GO" id="GO:0000155">
    <property type="term" value="F:phosphorelay sensor kinase activity"/>
    <property type="evidence" value="ECO:0007669"/>
    <property type="project" value="InterPro"/>
</dbReference>
<protein>
    <recommendedName>
        <fullName evidence="2">histidine kinase</fullName>
        <ecNumber evidence="2">2.7.13.3</ecNumber>
    </recommendedName>
</protein>
<name>A0A3N4MSP7_9NEIS</name>
<dbReference type="SMART" id="SM00388">
    <property type="entry name" value="HisKA"/>
    <property type="match status" value="1"/>
</dbReference>
<dbReference type="Gene3D" id="1.10.287.130">
    <property type="match status" value="1"/>
</dbReference>
<feature type="region of interest" description="Disordered" evidence="7">
    <location>
        <begin position="113"/>
        <end position="180"/>
    </location>
</feature>
<keyword evidence="6" id="KW-0902">Two-component regulatory system</keyword>
<proteinExistence type="predicted"/>
<dbReference type="EMBL" id="RPFL01000034">
    <property type="protein sequence ID" value="RPD84777.1"/>
    <property type="molecule type" value="Genomic_DNA"/>
</dbReference>
<evidence type="ECO:0000256" key="2">
    <source>
        <dbReference type="ARBA" id="ARBA00012438"/>
    </source>
</evidence>
<keyword evidence="5" id="KW-0418">Kinase</keyword>
<dbReference type="AlphaFoldDB" id="A0A3N4MSP7"/>
<feature type="domain" description="Signal transduction histidine kinase dimerisation/phosphoacceptor" evidence="8">
    <location>
        <begin position="51"/>
        <end position="118"/>
    </location>
</feature>